<protein>
    <submittedName>
        <fullName evidence="1">Uncharacterized protein</fullName>
    </submittedName>
</protein>
<accession>A0A518VCG2</accession>
<evidence type="ECO:0000313" key="1">
    <source>
        <dbReference type="EMBL" id="QDX94677.1"/>
    </source>
</evidence>
<dbReference type="AlphaFoldDB" id="A0A518VCG2"/>
<name>A0A518VCG2_BRELA</name>
<sequence>MDNFQFKLNKEKTKSADGITYVAKRLNEENYMISWECERGRDEVPYPVTMVEALLEDGTWIVVDNK</sequence>
<reference evidence="1 2" key="1">
    <citation type="submission" date="2018-11" db="EMBL/GenBank/DDBJ databases">
        <title>Phylogenetic determinants of toxin gene distribution in genomes of Brevibacillus laterosporus.</title>
        <authorList>
            <person name="Glare T.R."/>
            <person name="Durrant A."/>
            <person name="Berry C."/>
            <person name="Palma L."/>
            <person name="Ormskirk M."/>
            <person name="Cox M.O."/>
        </authorList>
    </citation>
    <scope>NUCLEOTIDE SEQUENCE [LARGE SCALE GENOMIC DNA]</scope>
    <source>
        <strain evidence="1 2">1821L</strain>
    </source>
</reference>
<dbReference type="RefSeq" id="WP_158329647.1">
    <property type="nucleotide sequence ID" value="NZ_JBCMRS010000028.1"/>
</dbReference>
<dbReference type="Proteomes" id="UP000319432">
    <property type="component" value="Chromosome"/>
</dbReference>
<gene>
    <name evidence="1" type="ORF">EEL30_21795</name>
</gene>
<organism evidence="1 2">
    <name type="scientific">Brevibacillus laterosporus</name>
    <name type="common">Bacillus laterosporus</name>
    <dbReference type="NCBI Taxonomy" id="1465"/>
    <lineage>
        <taxon>Bacteria</taxon>
        <taxon>Bacillati</taxon>
        <taxon>Bacillota</taxon>
        <taxon>Bacilli</taxon>
        <taxon>Bacillales</taxon>
        <taxon>Paenibacillaceae</taxon>
        <taxon>Brevibacillus</taxon>
    </lineage>
</organism>
<keyword evidence="2" id="KW-1185">Reference proteome</keyword>
<dbReference type="EMBL" id="CP033464">
    <property type="protein sequence ID" value="QDX94677.1"/>
    <property type="molecule type" value="Genomic_DNA"/>
</dbReference>
<evidence type="ECO:0000313" key="2">
    <source>
        <dbReference type="Proteomes" id="UP000319432"/>
    </source>
</evidence>
<proteinExistence type="predicted"/>